<evidence type="ECO:0000313" key="7">
    <source>
        <dbReference type="Proteomes" id="UP000612456"/>
    </source>
</evidence>
<dbReference type="AlphaFoldDB" id="A0A916ZE88"/>
<keyword evidence="2" id="KW-0238">DNA-binding</keyword>
<evidence type="ECO:0000259" key="4">
    <source>
        <dbReference type="PROSITE" id="PS51077"/>
    </source>
</evidence>
<dbReference type="PROSITE" id="PS51078">
    <property type="entry name" value="ICLR_ED"/>
    <property type="match status" value="1"/>
</dbReference>
<dbReference type="InterPro" id="IPR036388">
    <property type="entry name" value="WH-like_DNA-bd_sf"/>
</dbReference>
<dbReference type="InterPro" id="IPR050707">
    <property type="entry name" value="HTH_MetabolicPath_Reg"/>
</dbReference>
<evidence type="ECO:0000256" key="2">
    <source>
        <dbReference type="ARBA" id="ARBA00023125"/>
    </source>
</evidence>
<gene>
    <name evidence="6" type="ORF">GCM10010911_54910</name>
</gene>
<dbReference type="PANTHER" id="PTHR30136">
    <property type="entry name" value="HELIX-TURN-HELIX TRANSCRIPTIONAL REGULATOR, ICLR FAMILY"/>
    <property type="match status" value="1"/>
</dbReference>
<reference evidence="6" key="1">
    <citation type="journal article" date="2014" name="Int. J. Syst. Evol. Microbiol.">
        <title>Complete genome sequence of Corynebacterium casei LMG S-19264T (=DSM 44701T), isolated from a smear-ripened cheese.</title>
        <authorList>
            <consortium name="US DOE Joint Genome Institute (JGI-PGF)"/>
            <person name="Walter F."/>
            <person name="Albersmeier A."/>
            <person name="Kalinowski J."/>
            <person name="Ruckert C."/>
        </authorList>
    </citation>
    <scope>NUCLEOTIDE SEQUENCE</scope>
    <source>
        <strain evidence="6">CGMCC 1.15178</strain>
    </source>
</reference>
<evidence type="ECO:0000256" key="1">
    <source>
        <dbReference type="ARBA" id="ARBA00023015"/>
    </source>
</evidence>
<evidence type="ECO:0000313" key="6">
    <source>
        <dbReference type="EMBL" id="GGD89319.1"/>
    </source>
</evidence>
<reference evidence="6" key="2">
    <citation type="submission" date="2020-09" db="EMBL/GenBank/DDBJ databases">
        <authorList>
            <person name="Sun Q."/>
            <person name="Zhou Y."/>
        </authorList>
    </citation>
    <scope>NUCLEOTIDE SEQUENCE</scope>
    <source>
        <strain evidence="6">CGMCC 1.15178</strain>
    </source>
</reference>
<organism evidence="6 7">
    <name type="scientific">Paenibacillus nasutitermitis</name>
    <dbReference type="NCBI Taxonomy" id="1652958"/>
    <lineage>
        <taxon>Bacteria</taxon>
        <taxon>Bacillati</taxon>
        <taxon>Bacillota</taxon>
        <taxon>Bacilli</taxon>
        <taxon>Bacillales</taxon>
        <taxon>Paenibacillaceae</taxon>
        <taxon>Paenibacillus</taxon>
    </lineage>
</organism>
<keyword evidence="3" id="KW-0804">Transcription</keyword>
<dbReference type="Pfam" id="PF01614">
    <property type="entry name" value="IclR_C"/>
    <property type="match status" value="1"/>
</dbReference>
<dbReference type="EMBL" id="BMHP01000004">
    <property type="protein sequence ID" value="GGD89319.1"/>
    <property type="molecule type" value="Genomic_DNA"/>
</dbReference>
<keyword evidence="1" id="KW-0805">Transcription regulation</keyword>
<dbReference type="GO" id="GO:0003700">
    <property type="term" value="F:DNA-binding transcription factor activity"/>
    <property type="evidence" value="ECO:0007669"/>
    <property type="project" value="TreeGrafter"/>
</dbReference>
<comment type="caution">
    <text evidence="6">The sequence shown here is derived from an EMBL/GenBank/DDBJ whole genome shotgun (WGS) entry which is preliminary data.</text>
</comment>
<dbReference type="InterPro" id="IPR014757">
    <property type="entry name" value="Tscrpt_reg_IclR_C"/>
</dbReference>
<feature type="domain" description="IclR-ED" evidence="5">
    <location>
        <begin position="71"/>
        <end position="254"/>
    </location>
</feature>
<dbReference type="InterPro" id="IPR005471">
    <property type="entry name" value="Tscrpt_reg_IclR_N"/>
</dbReference>
<dbReference type="PROSITE" id="PS51077">
    <property type="entry name" value="HTH_ICLR"/>
    <property type="match status" value="1"/>
</dbReference>
<dbReference type="Proteomes" id="UP000612456">
    <property type="component" value="Unassembled WGS sequence"/>
</dbReference>
<dbReference type="SUPFAM" id="SSF46785">
    <property type="entry name" value="Winged helix' DNA-binding domain"/>
    <property type="match status" value="1"/>
</dbReference>
<feature type="domain" description="HTH iclR-type" evidence="4">
    <location>
        <begin position="8"/>
        <end position="70"/>
    </location>
</feature>
<dbReference type="Gene3D" id="1.10.10.10">
    <property type="entry name" value="Winged helix-like DNA-binding domain superfamily/Winged helix DNA-binding domain"/>
    <property type="match status" value="1"/>
</dbReference>
<dbReference type="RefSeq" id="WP_229750567.1">
    <property type="nucleotide sequence ID" value="NZ_BMHP01000004.1"/>
</dbReference>
<evidence type="ECO:0000259" key="5">
    <source>
        <dbReference type="PROSITE" id="PS51078"/>
    </source>
</evidence>
<dbReference type="SMART" id="SM00346">
    <property type="entry name" value="HTH_ICLR"/>
    <property type="match status" value="1"/>
</dbReference>
<accession>A0A916ZE88</accession>
<keyword evidence="7" id="KW-1185">Reference proteome</keyword>
<dbReference type="PANTHER" id="PTHR30136:SF24">
    <property type="entry name" value="HTH-TYPE TRANSCRIPTIONAL REPRESSOR ALLR"/>
    <property type="match status" value="1"/>
</dbReference>
<dbReference type="SUPFAM" id="SSF55781">
    <property type="entry name" value="GAF domain-like"/>
    <property type="match status" value="1"/>
</dbReference>
<evidence type="ECO:0000256" key="3">
    <source>
        <dbReference type="ARBA" id="ARBA00023163"/>
    </source>
</evidence>
<dbReference type="Pfam" id="PF09339">
    <property type="entry name" value="HTH_IclR"/>
    <property type="match status" value="1"/>
</dbReference>
<protein>
    <submittedName>
        <fullName evidence="6">IclR family transcriptional regulator</fullName>
    </submittedName>
</protein>
<dbReference type="InterPro" id="IPR036390">
    <property type="entry name" value="WH_DNA-bd_sf"/>
</dbReference>
<name>A0A916ZE88_9BACL</name>
<dbReference type="GO" id="GO:0045892">
    <property type="term" value="P:negative regulation of DNA-templated transcription"/>
    <property type="evidence" value="ECO:0007669"/>
    <property type="project" value="UniProtKB-ARBA"/>
</dbReference>
<proteinExistence type="predicted"/>
<dbReference type="GO" id="GO:0003677">
    <property type="term" value="F:DNA binding"/>
    <property type="evidence" value="ECO:0007669"/>
    <property type="project" value="UniProtKB-KW"/>
</dbReference>
<dbReference type="Gene3D" id="3.30.450.40">
    <property type="match status" value="1"/>
</dbReference>
<dbReference type="InterPro" id="IPR029016">
    <property type="entry name" value="GAF-like_dom_sf"/>
</dbReference>
<sequence length="259" mass="29487">MEQQSPKVKSADRVLDILELFTEEKDSYNLTEIAKILSMPPSSTYLLLQNMLSRGYLETDRTGKQFSIGYKLFEIRNQYMKSTSLTREFFRVAEKMVDDLNETIFLGIRSGDKVIYIAEKQNSQPLRFSSNVGSVLPLHGSASGKILISRISEEELHGIYPEERLLAFTNETISTLTLLKGELEKVREEEIAYNLGESVKGVHCIAGPVWDREGGIVASVSISIPSIRITDDLWENSHYWVKRAGREISNKVYLQNRED</sequence>